<dbReference type="RefSeq" id="WP_207825679.1">
    <property type="nucleotide sequence ID" value="NZ_CP062006.1"/>
</dbReference>
<dbReference type="Proteomes" id="UP000663942">
    <property type="component" value="Chromosome"/>
</dbReference>
<evidence type="ECO:0000313" key="1">
    <source>
        <dbReference type="EMBL" id="QTC88456.1"/>
    </source>
</evidence>
<keyword evidence="2" id="KW-1185">Reference proteome</keyword>
<dbReference type="SUPFAM" id="SSF52540">
    <property type="entry name" value="P-loop containing nucleoside triphosphate hydrolases"/>
    <property type="match status" value="1"/>
</dbReference>
<dbReference type="InterPro" id="IPR027417">
    <property type="entry name" value="P-loop_NTPase"/>
</dbReference>
<proteinExistence type="predicted"/>
<dbReference type="EMBL" id="CP062006">
    <property type="protein sequence ID" value="QTC88456.1"/>
    <property type="molecule type" value="Genomic_DNA"/>
</dbReference>
<dbReference type="Gene3D" id="3.40.50.300">
    <property type="entry name" value="P-loop containing nucleotide triphosphate hydrolases"/>
    <property type="match status" value="1"/>
</dbReference>
<gene>
    <name evidence="1" type="ORF">IFE19_03425</name>
</gene>
<name>A0ABX7SPZ4_9CAUL</name>
<accession>A0ABX7SPZ4</accession>
<reference evidence="1 2" key="1">
    <citation type="submission" date="2020-09" db="EMBL/GenBank/DDBJ databases">
        <title>Brevundimonas sp. LVF1 isolated from an oligotrophic pond in Goettingen, Germany.</title>
        <authorList>
            <person name="Friedrich I."/>
            <person name="Klassen A."/>
            <person name="Neubauer H."/>
            <person name="Schneider D."/>
            <person name="Hertel R."/>
            <person name="Daniel R."/>
        </authorList>
    </citation>
    <scope>NUCLEOTIDE SEQUENCE [LARGE SCALE GENOMIC DNA]</scope>
    <source>
        <strain evidence="1 2">LVF1</strain>
    </source>
</reference>
<dbReference type="Pfam" id="PF14516">
    <property type="entry name" value="AAA_35"/>
    <property type="match status" value="1"/>
</dbReference>
<sequence>MSDAILGGPVPLQSNLYMPRTFADQVMRAVSRREWVLVLGPRQHGKTSAIFRFKRDLRESGFECGSVDLQRAPVLATFESFLEWFARQLARSLGRDIQPPAAADRGQVVEWLRGVVPPDAPTVILIDEASAIKDDVWRNSFYGQLRSLKNAVAEADENSFETRLVFVFAGTFDPVAILHRDNSPFNIVQNIDTDDLSEESARIMATAIWGGADDDAVAAIYAGVGGQPFLLQLLFDAVAACSPVDRRAAVDVELNSLRDRGHDHLRAIFRFVISDPELMDVVGRVVADGFAPFRAANSKDKFLEVLGVMRLDGARLTFRNALYAHSAKNLIQLGSPAEAEAGEAAVFDYTEESFDFVVDPQLREIAFAAQKGAVACHRGQSYRLALAGFGVALEAVLIDWLTEKGVAQYELARTSAVDRATRTGDSWRLVAREGRDPPAEWRLITLCRVAREVPGVAGQIEIPEVIRDLRNCIHPAVMRQRYRPEGQLAPEANMSAAALAAVIRDIKPPNP</sequence>
<protein>
    <submittedName>
        <fullName evidence="1">AAA-like domain-containing protein</fullName>
    </submittedName>
</protein>
<organism evidence="1 2">
    <name type="scientific">Brevundimonas pondensis</name>
    <dbReference type="NCBI Taxonomy" id="2774189"/>
    <lineage>
        <taxon>Bacteria</taxon>
        <taxon>Pseudomonadati</taxon>
        <taxon>Pseudomonadota</taxon>
        <taxon>Alphaproteobacteria</taxon>
        <taxon>Caulobacterales</taxon>
        <taxon>Caulobacteraceae</taxon>
        <taxon>Brevundimonas</taxon>
    </lineage>
</organism>
<evidence type="ECO:0000313" key="2">
    <source>
        <dbReference type="Proteomes" id="UP000663942"/>
    </source>
</evidence>